<dbReference type="OrthoDB" id="5059218at2759"/>
<proteinExistence type="predicted"/>
<protein>
    <recommendedName>
        <fullName evidence="2">UDP-glucose/GDP-mannose dehydrogenase C-terminal domain-containing protein</fullName>
    </recommendedName>
</protein>
<dbReference type="SMART" id="SM00984">
    <property type="entry name" value="UDPG_MGDP_dh_C"/>
    <property type="match status" value="1"/>
</dbReference>
<reference evidence="3" key="1">
    <citation type="submission" date="2021-02" db="EMBL/GenBank/DDBJ databases">
        <authorList>
            <person name="Dougan E. K."/>
            <person name="Rhodes N."/>
            <person name="Thang M."/>
            <person name="Chan C."/>
        </authorList>
    </citation>
    <scope>NUCLEOTIDE SEQUENCE</scope>
</reference>
<evidence type="ECO:0000256" key="1">
    <source>
        <dbReference type="ARBA" id="ARBA00047473"/>
    </source>
</evidence>
<dbReference type="GO" id="GO:0051287">
    <property type="term" value="F:NAD binding"/>
    <property type="evidence" value="ECO:0007669"/>
    <property type="project" value="InterPro"/>
</dbReference>
<dbReference type="Gene3D" id="3.40.50.720">
    <property type="entry name" value="NAD(P)-binding Rossmann-like Domain"/>
    <property type="match status" value="1"/>
</dbReference>
<name>A0A813F7M2_POLGL</name>
<dbReference type="InterPro" id="IPR036220">
    <property type="entry name" value="UDP-Glc/GDP-Man_DH_C_sf"/>
</dbReference>
<evidence type="ECO:0000313" key="4">
    <source>
        <dbReference type="Proteomes" id="UP000654075"/>
    </source>
</evidence>
<gene>
    <name evidence="3" type="ORF">PGLA1383_LOCUS27403</name>
</gene>
<sequence length="68" mass="8001">MKVNDDQFIFSPSPDEAIDGAHAIVILTEWDEFKTYDYQKFYSKMMKPAFIFDGRNLLDHDGFDLCRC</sequence>
<evidence type="ECO:0000259" key="2">
    <source>
        <dbReference type="SMART" id="SM00984"/>
    </source>
</evidence>
<keyword evidence="4" id="KW-1185">Reference proteome</keyword>
<dbReference type="Proteomes" id="UP000654075">
    <property type="component" value="Unassembled WGS sequence"/>
</dbReference>
<dbReference type="GO" id="GO:0006024">
    <property type="term" value="P:glycosaminoglycan biosynthetic process"/>
    <property type="evidence" value="ECO:0007669"/>
    <property type="project" value="TreeGrafter"/>
</dbReference>
<dbReference type="InterPro" id="IPR014027">
    <property type="entry name" value="UDP-Glc/GDP-Man_DH_C"/>
</dbReference>
<dbReference type="GO" id="GO:0003979">
    <property type="term" value="F:UDP-glucose 6-dehydrogenase activity"/>
    <property type="evidence" value="ECO:0007669"/>
    <property type="project" value="UniProtKB-EC"/>
</dbReference>
<feature type="domain" description="UDP-glucose/GDP-mannose dehydrogenase C-terminal" evidence="2">
    <location>
        <begin position="1"/>
        <end position="60"/>
    </location>
</feature>
<dbReference type="EMBL" id="CAJNNV010024361">
    <property type="protein sequence ID" value="CAE8609576.1"/>
    <property type="molecule type" value="Genomic_DNA"/>
</dbReference>
<dbReference type="Pfam" id="PF03720">
    <property type="entry name" value="UDPG_MGDP_dh_C"/>
    <property type="match status" value="1"/>
</dbReference>
<dbReference type="AlphaFoldDB" id="A0A813F7M2"/>
<organism evidence="3 4">
    <name type="scientific">Polarella glacialis</name>
    <name type="common">Dinoflagellate</name>
    <dbReference type="NCBI Taxonomy" id="89957"/>
    <lineage>
        <taxon>Eukaryota</taxon>
        <taxon>Sar</taxon>
        <taxon>Alveolata</taxon>
        <taxon>Dinophyceae</taxon>
        <taxon>Suessiales</taxon>
        <taxon>Suessiaceae</taxon>
        <taxon>Polarella</taxon>
    </lineage>
</organism>
<dbReference type="PANTHER" id="PTHR11374">
    <property type="entry name" value="UDP-GLUCOSE DEHYDROGENASE/UDP-MANNAC DEHYDROGENASE"/>
    <property type="match status" value="1"/>
</dbReference>
<dbReference type="InterPro" id="IPR028356">
    <property type="entry name" value="UDPglc_DH_euk"/>
</dbReference>
<dbReference type="GO" id="GO:0005634">
    <property type="term" value="C:nucleus"/>
    <property type="evidence" value="ECO:0007669"/>
    <property type="project" value="TreeGrafter"/>
</dbReference>
<comment type="catalytic activity">
    <reaction evidence="1">
        <text>UDP-alpha-D-glucose + 2 NAD(+) + H2O = UDP-alpha-D-glucuronate + 2 NADH + 3 H(+)</text>
        <dbReference type="Rhea" id="RHEA:23596"/>
        <dbReference type="ChEBI" id="CHEBI:15377"/>
        <dbReference type="ChEBI" id="CHEBI:15378"/>
        <dbReference type="ChEBI" id="CHEBI:57540"/>
        <dbReference type="ChEBI" id="CHEBI:57945"/>
        <dbReference type="ChEBI" id="CHEBI:58052"/>
        <dbReference type="ChEBI" id="CHEBI:58885"/>
        <dbReference type="EC" id="1.1.1.22"/>
    </reaction>
</comment>
<comment type="caution">
    <text evidence="3">The sequence shown here is derived from an EMBL/GenBank/DDBJ whole genome shotgun (WGS) entry which is preliminary data.</text>
</comment>
<dbReference type="PANTHER" id="PTHR11374:SF3">
    <property type="entry name" value="UDP-GLUCOSE 6-DEHYDROGENASE"/>
    <property type="match status" value="1"/>
</dbReference>
<accession>A0A813F7M2</accession>
<dbReference type="SUPFAM" id="SSF52413">
    <property type="entry name" value="UDP-glucose/GDP-mannose dehydrogenase C-terminal domain"/>
    <property type="match status" value="1"/>
</dbReference>
<evidence type="ECO:0000313" key="3">
    <source>
        <dbReference type="EMBL" id="CAE8609576.1"/>
    </source>
</evidence>